<gene>
    <name evidence="6" type="primary">gtfB_2</name>
    <name evidence="4" type="synonym">gtfB</name>
    <name evidence="6" type="ORF">NCTC13832_02416</name>
    <name evidence="5" type="ORF">TP70_01555</name>
</gene>
<keyword evidence="3 4" id="KW-0472">Membrane</keyword>
<dbReference type="OrthoDB" id="2136618at2"/>
<keyword evidence="6" id="KW-0808">Transferase</keyword>
<dbReference type="GO" id="GO:0017122">
    <property type="term" value="C:protein N-acetylglucosaminyltransferase complex"/>
    <property type="evidence" value="ECO:0007669"/>
    <property type="project" value="UniProtKB-UniRule"/>
</dbReference>
<reference evidence="5 7" key="1">
    <citation type="submission" date="2015-01" db="EMBL/GenBank/DDBJ databases">
        <authorList>
            <person name="Guo J."/>
        </authorList>
    </citation>
    <scope>NUCLEOTIDE SEQUENCE [LARGE SCALE GENOMIC DNA]</scope>
    <source>
        <strain evidence="5 7">DSM 22147</strain>
    </source>
</reference>
<evidence type="ECO:0000256" key="1">
    <source>
        <dbReference type="ARBA" id="ARBA00004922"/>
    </source>
</evidence>
<dbReference type="GO" id="GO:0031647">
    <property type="term" value="P:regulation of protein stability"/>
    <property type="evidence" value="ECO:0007669"/>
    <property type="project" value="UniProtKB-UniRule"/>
</dbReference>
<comment type="function">
    <text evidence="4">Required for polymorphic O-glycosylation of the serine-rich repeat protein in this bacteria. A stabilizing protein that is part of the accessory SecA2/SecY2 system specifically required to export serine-rich repeat cell wall proteins usually encoded upstream in the same operon. The GtfA-GtfB complex adds GlcNAc from UDP-GlcNAc to the substrate protein, attaching the first sugar residue. Stabilizes the glycosylation activity of GtfA. Has no N-acetylglucosaminyl transferase activity on its own.</text>
</comment>
<reference evidence="6 8" key="2">
    <citation type="submission" date="2018-06" db="EMBL/GenBank/DDBJ databases">
        <authorList>
            <consortium name="Pathogen Informatics"/>
            <person name="Doyle S."/>
        </authorList>
    </citation>
    <scope>NUCLEOTIDE SEQUENCE [LARGE SCALE GENOMIC DNA]</scope>
    <source>
        <strain evidence="6 8">NCTC13832</strain>
    </source>
</reference>
<dbReference type="EMBL" id="UHDT01000004">
    <property type="protein sequence ID" value="SUN02179.1"/>
    <property type="molecule type" value="Genomic_DNA"/>
</dbReference>
<dbReference type="HAMAP" id="MF_01473">
    <property type="entry name" value="GtfB"/>
    <property type="match status" value="1"/>
</dbReference>
<keyword evidence="6" id="KW-0328">Glycosyltransferase</keyword>
<dbReference type="AlphaFoldDB" id="A0A0D6XUS7"/>
<keyword evidence="7" id="KW-1185">Reference proteome</keyword>
<evidence type="ECO:0000256" key="4">
    <source>
        <dbReference type="HAMAP-Rule" id="MF_01473"/>
    </source>
</evidence>
<protein>
    <recommendedName>
        <fullName evidence="4">UDP-N-acetylglucosamine--peptide N-acetylglucosaminyltransferase stabilizing protein GtfB</fullName>
    </recommendedName>
    <alternativeName>
        <fullName evidence="4">Glycosyltransferase stabilizing protein GtfB</fullName>
    </alternativeName>
</protein>
<comment type="subcellular location">
    <subcellularLocation>
        <location evidence="4">Cell membrane</location>
        <topology evidence="4">Peripheral membrane protein</topology>
    </subcellularLocation>
</comment>
<dbReference type="RefSeq" id="WP_044358845.1">
    <property type="nucleotide sequence ID" value="NZ_JXWY01000008.1"/>
</dbReference>
<dbReference type="NCBIfam" id="TIGR02919">
    <property type="entry name" value="accessory Sec system glycosylation chaperone GtfB"/>
    <property type="match status" value="1"/>
</dbReference>
<evidence type="ECO:0000256" key="3">
    <source>
        <dbReference type="ARBA" id="ARBA00023136"/>
    </source>
</evidence>
<comment type="subunit">
    <text evidence="4">Forms a heterotetramer with 2 subunits each of GtfA and GtfB. Part of the accessory SecA2/SecY2 protein translocation apparatus.</text>
</comment>
<dbReference type="Proteomes" id="UP000254100">
    <property type="component" value="Unassembled WGS sequence"/>
</dbReference>
<dbReference type="EMBL" id="JXWY01000008">
    <property type="protein sequence ID" value="KIX91598.1"/>
    <property type="molecule type" value="Genomic_DNA"/>
</dbReference>
<comment type="pathway">
    <text evidence="1 4">Protein modification; protein glycosylation.</text>
</comment>
<evidence type="ECO:0000256" key="2">
    <source>
        <dbReference type="ARBA" id="ARBA00022475"/>
    </source>
</evidence>
<dbReference type="STRING" id="569857.TP70_01555"/>
<accession>A0A0D6XUS7</accession>
<evidence type="ECO:0000313" key="5">
    <source>
        <dbReference type="EMBL" id="KIX91598.1"/>
    </source>
</evidence>
<evidence type="ECO:0000313" key="7">
    <source>
        <dbReference type="Proteomes" id="UP000032366"/>
    </source>
</evidence>
<dbReference type="InterPro" id="IPR014268">
    <property type="entry name" value="GtfB"/>
</dbReference>
<comment type="similarity">
    <text evidence="4">Belongs to the GtfB family.</text>
</comment>
<proteinExistence type="inferred from homology"/>
<keyword evidence="2 4" id="KW-1003">Cell membrane</keyword>
<organism evidence="6 8">
    <name type="scientific">Staphylococcus microti</name>
    <dbReference type="NCBI Taxonomy" id="569857"/>
    <lineage>
        <taxon>Bacteria</taxon>
        <taxon>Bacillati</taxon>
        <taxon>Bacillota</taxon>
        <taxon>Bacilli</taxon>
        <taxon>Bacillales</taxon>
        <taxon>Staphylococcaceae</taxon>
        <taxon>Staphylococcus</taxon>
    </lineage>
</organism>
<dbReference type="GO" id="GO:0005886">
    <property type="term" value="C:plasma membrane"/>
    <property type="evidence" value="ECO:0007669"/>
    <property type="project" value="UniProtKB-SubCell"/>
</dbReference>
<dbReference type="UniPathway" id="UPA00378"/>
<dbReference type="GO" id="GO:0016757">
    <property type="term" value="F:glycosyltransferase activity"/>
    <property type="evidence" value="ECO:0007669"/>
    <property type="project" value="UniProtKB-KW"/>
</dbReference>
<dbReference type="Proteomes" id="UP000032366">
    <property type="component" value="Unassembled WGS sequence"/>
</dbReference>
<sequence>MINLFERFDNQARTLYDTLQLAGHAHQTIVLEDDGFLPEQIMTPYQFFANYQLTGDEKPRYFNQVEVPRYWEIKGNSSEATVKDLGVERAKIHYHHGSKPRIVSDVEWLDTQGRVQYVDHYTQHGVNFAQTVYNTRGQKLFRRYIDQQGLEVIYENFIAKSIIVHWQGKAHHFSNKVQFIHFFFKAMALDTSAFVINSLGLPFSAVYRLNTPGNCVLFWQEQSGGHVPGNMTFMLQGNHARRFQVVVPDAHEYQMLTARMTKSERRYVFESGYIYNYKRQNMYTANVVTMTNSDQLPHLEHIVQACPNAMFHIGAVTEMSDKLMAMERYANVKLFPAIEIETVHKLYQSCDIYLDINEGGEIINAVRTAFDHDLLILGYQQNAHNIVYTAPENLFDKVQGPEQLITAMKDVQLKKRYFKVRLSYQKKHVHEIDAKDFNRVMTRVSK</sequence>
<evidence type="ECO:0000313" key="6">
    <source>
        <dbReference type="EMBL" id="SUN02179.1"/>
    </source>
</evidence>
<evidence type="ECO:0000313" key="8">
    <source>
        <dbReference type="Proteomes" id="UP000254100"/>
    </source>
</evidence>
<name>A0A0D6XUS7_9STAP</name>